<protein>
    <recommendedName>
        <fullName evidence="3">DUF393 domain-containing protein</fullName>
    </recommendedName>
</protein>
<comment type="caution">
    <text evidence="1">The sequence shown here is derived from an EMBL/GenBank/DDBJ whole genome shotgun (WGS) entry which is preliminary data.</text>
</comment>
<keyword evidence="2" id="KW-1185">Reference proteome</keyword>
<gene>
    <name evidence="1" type="ORF">GCM10008119_23100</name>
</gene>
<dbReference type="Proteomes" id="UP000645390">
    <property type="component" value="Unassembled WGS sequence"/>
</dbReference>
<dbReference type="InterPro" id="IPR052927">
    <property type="entry name" value="DCC_oxidoreductase"/>
</dbReference>
<dbReference type="Pfam" id="PF04134">
    <property type="entry name" value="DCC1-like"/>
    <property type="match status" value="1"/>
</dbReference>
<dbReference type="InterPro" id="IPR007263">
    <property type="entry name" value="DCC1-like"/>
</dbReference>
<dbReference type="PANTHER" id="PTHR33639:SF2">
    <property type="entry name" value="DUF393 DOMAIN-CONTAINING PROTEIN"/>
    <property type="match status" value="1"/>
</dbReference>
<sequence length="110" mass="12927">MLDIYHEKKSIIFFDGVCNLYNGFVQFIIEHDHDSYFSFASLQSEFAAQLRLNGKIKSIDTIDSIILIEDGNVYYKSTAILKIARKLNGWWSFLYRLKLSRFLLEILHIT</sequence>
<organism evidence="1 2">
    <name type="scientific">Pedobacter mendelii</name>
    <dbReference type="NCBI Taxonomy" id="1908240"/>
    <lineage>
        <taxon>Bacteria</taxon>
        <taxon>Pseudomonadati</taxon>
        <taxon>Bacteroidota</taxon>
        <taxon>Sphingobacteriia</taxon>
        <taxon>Sphingobacteriales</taxon>
        <taxon>Sphingobacteriaceae</taxon>
        <taxon>Pedobacter</taxon>
    </lineage>
</organism>
<proteinExistence type="predicted"/>
<reference evidence="2" key="1">
    <citation type="journal article" date="2019" name="Int. J. Syst. Evol. Microbiol.">
        <title>The Global Catalogue of Microorganisms (GCM) 10K type strain sequencing project: providing services to taxonomists for standard genome sequencing and annotation.</title>
        <authorList>
            <consortium name="The Broad Institute Genomics Platform"/>
            <consortium name="The Broad Institute Genome Sequencing Center for Infectious Disease"/>
            <person name="Wu L."/>
            <person name="Ma J."/>
        </authorList>
    </citation>
    <scope>NUCLEOTIDE SEQUENCE [LARGE SCALE GENOMIC DNA]</scope>
    <source>
        <strain evidence="2">CCM 8939</strain>
    </source>
</reference>
<dbReference type="RefSeq" id="WP_229746715.1">
    <property type="nucleotide sequence ID" value="NZ_BMDJ01000006.1"/>
</dbReference>
<evidence type="ECO:0008006" key="3">
    <source>
        <dbReference type="Google" id="ProtNLM"/>
    </source>
</evidence>
<evidence type="ECO:0000313" key="1">
    <source>
        <dbReference type="EMBL" id="GGI26528.1"/>
    </source>
</evidence>
<dbReference type="EMBL" id="BMDJ01000006">
    <property type="protein sequence ID" value="GGI26528.1"/>
    <property type="molecule type" value="Genomic_DNA"/>
</dbReference>
<accession>A0ABQ2BHQ7</accession>
<dbReference type="PANTHER" id="PTHR33639">
    <property type="entry name" value="THIOL-DISULFIDE OXIDOREDUCTASE DCC"/>
    <property type="match status" value="1"/>
</dbReference>
<name>A0ABQ2BHQ7_9SPHI</name>
<evidence type="ECO:0000313" key="2">
    <source>
        <dbReference type="Proteomes" id="UP000645390"/>
    </source>
</evidence>